<dbReference type="Proteomes" id="UP000182235">
    <property type="component" value="Unassembled WGS sequence"/>
</dbReference>
<dbReference type="VEuPathDB" id="FungiDB:AJ78_06863"/>
<dbReference type="EMBL" id="LGRN01000388">
    <property type="protein sequence ID" value="OJD12569.1"/>
    <property type="molecule type" value="Genomic_DNA"/>
</dbReference>
<accession>A0A1J9P7F6</accession>
<name>A0A1J9P7F6_9EURO</name>
<evidence type="ECO:0000313" key="1">
    <source>
        <dbReference type="EMBL" id="OJD12569.1"/>
    </source>
</evidence>
<proteinExistence type="predicted"/>
<keyword evidence="2" id="KW-1185">Reference proteome</keyword>
<dbReference type="AlphaFoldDB" id="A0A1J9P7F6"/>
<sequence length="98" mass="10210">MPSAMLVLLETTGPKGSTLKGAQGPQGLSLTHIKAVNMTPIVSSQADNATQGLKASLGRHGWHGDKASTAGHSGFYARTLLSIIIYGFPPSLVQKLLI</sequence>
<comment type="caution">
    <text evidence="1">The sequence shown here is derived from an EMBL/GenBank/DDBJ whole genome shotgun (WGS) entry which is preliminary data.</text>
</comment>
<protein>
    <submittedName>
        <fullName evidence="1">Uncharacterized protein</fullName>
    </submittedName>
</protein>
<organism evidence="1 2">
    <name type="scientific">Emergomyces pasteurianus Ep9510</name>
    <dbReference type="NCBI Taxonomy" id="1447872"/>
    <lineage>
        <taxon>Eukaryota</taxon>
        <taxon>Fungi</taxon>
        <taxon>Dikarya</taxon>
        <taxon>Ascomycota</taxon>
        <taxon>Pezizomycotina</taxon>
        <taxon>Eurotiomycetes</taxon>
        <taxon>Eurotiomycetidae</taxon>
        <taxon>Onygenales</taxon>
        <taxon>Ajellomycetaceae</taxon>
        <taxon>Emergomyces</taxon>
    </lineage>
</organism>
<gene>
    <name evidence="1" type="ORF">AJ78_06863</name>
</gene>
<evidence type="ECO:0000313" key="2">
    <source>
        <dbReference type="Proteomes" id="UP000182235"/>
    </source>
</evidence>
<reference evidence="1 2" key="1">
    <citation type="submission" date="2015-07" db="EMBL/GenBank/DDBJ databases">
        <title>Emmonsia species relationships and genome sequence.</title>
        <authorList>
            <consortium name="The Broad Institute Genomics Platform"/>
            <person name="Cuomo C.A."/>
            <person name="Munoz J.F."/>
            <person name="Imamovic A."/>
            <person name="Priest M.E."/>
            <person name="Young S."/>
            <person name="Clay O.K."/>
            <person name="McEwen J.G."/>
        </authorList>
    </citation>
    <scope>NUCLEOTIDE SEQUENCE [LARGE SCALE GENOMIC DNA]</scope>
    <source>
        <strain evidence="1 2">UAMH 9510</strain>
    </source>
</reference>